<accession>A0A1I2C1W0</accession>
<reference evidence="1 2" key="1">
    <citation type="submission" date="2016-10" db="EMBL/GenBank/DDBJ databases">
        <authorList>
            <person name="de Groot N.N."/>
        </authorList>
    </citation>
    <scope>NUCLEOTIDE SEQUENCE [LARGE SCALE GENOMIC DNA]</scope>
    <source>
        <strain>GEY</strain>
        <strain evidence="2">DSM 9560</strain>
    </source>
</reference>
<keyword evidence="2" id="KW-1185">Reference proteome</keyword>
<dbReference type="EMBL" id="FONY01000004">
    <property type="protein sequence ID" value="SFE62371.1"/>
    <property type="molecule type" value="Genomic_DNA"/>
</dbReference>
<dbReference type="AlphaFoldDB" id="A0A1I2C1W0"/>
<evidence type="ECO:0000313" key="2">
    <source>
        <dbReference type="Proteomes" id="UP000199513"/>
    </source>
</evidence>
<evidence type="ECO:0000313" key="1">
    <source>
        <dbReference type="EMBL" id="SFE62371.1"/>
    </source>
</evidence>
<sequence length="124" mass="14214">MRKSANILRIVLGTVVCFFIVQFVQVLAFHTYTSSAVDKQTSKESHLTVHLSHISGYALAPESSCTLGYTFSSLAKSQSKVFFSTTKINEQVLHALYVQYTFYARNLLICFRPTDIIFPFHYFW</sequence>
<name>A0A1I2C1W0_9BACT</name>
<gene>
    <name evidence="1" type="ORF">SAMN04488541_100443</name>
</gene>
<proteinExistence type="predicted"/>
<dbReference type="Proteomes" id="UP000199513">
    <property type="component" value="Unassembled WGS sequence"/>
</dbReference>
<dbReference type="OrthoDB" id="982927at2"/>
<dbReference type="STRING" id="1003.SAMN04488541_100443"/>
<organism evidence="1 2">
    <name type="scientific">Thermoflexibacter ruber</name>
    <dbReference type="NCBI Taxonomy" id="1003"/>
    <lineage>
        <taxon>Bacteria</taxon>
        <taxon>Pseudomonadati</taxon>
        <taxon>Bacteroidota</taxon>
        <taxon>Cytophagia</taxon>
        <taxon>Cytophagales</taxon>
        <taxon>Thermoflexibacteraceae</taxon>
        <taxon>Thermoflexibacter</taxon>
    </lineage>
</organism>
<dbReference type="RefSeq" id="WP_091539846.1">
    <property type="nucleotide sequence ID" value="NZ_FONY01000004.1"/>
</dbReference>
<protein>
    <submittedName>
        <fullName evidence="1">Uncharacterized protein</fullName>
    </submittedName>
</protein>